<dbReference type="RefSeq" id="WP_065697775.1">
    <property type="nucleotide sequence ID" value="NZ_CP049206.1"/>
</dbReference>
<sequence length="234" mass="25473">MKFLKYLCIALALIFLGVAAGTLLPRPFISHHPDGADSTAHRVLILSNPIHTDIALPVDAELLRRFAFLRDGNLQIDYPGVRYLVFGWGGRAFYTQTPTWADLKPLPLLKGVTLDRSVMHVSLAGDIPLANSGVAALNLSSVDYQKMLDFILGSFARPQGKPVPLLDQSYGRDDAFFEAVGYFNALMGCNTWTAAALRSAGLRTGWWTPLPPLLTTSLLLHNSTSVLSEAVPAP</sequence>
<dbReference type="InterPro" id="IPR011727">
    <property type="entry name" value="CHP02117"/>
</dbReference>
<proteinExistence type="predicted"/>
<accession>A0AAE7UM61</accession>
<evidence type="ECO:0000313" key="4">
    <source>
        <dbReference type="Proteomes" id="UP000822331"/>
    </source>
</evidence>
<dbReference type="EMBL" id="CP049206">
    <property type="protein sequence ID" value="QTF99602.1"/>
    <property type="molecule type" value="Genomic_DNA"/>
</dbReference>
<dbReference type="Pfam" id="PF09601">
    <property type="entry name" value="DUF2459"/>
    <property type="match status" value="1"/>
</dbReference>
<evidence type="ECO:0000313" key="1">
    <source>
        <dbReference type="EMBL" id="NTF37176.1"/>
    </source>
</evidence>
<protein>
    <submittedName>
        <fullName evidence="2">TIGR02117 family protein</fullName>
    </submittedName>
</protein>
<reference evidence="1 4" key="1">
    <citation type="journal article" date="2020" name="Science">
        <title>Unexpected conservation and global transmission of agrobacterial virulence plasmids.</title>
        <authorList>
            <person name="Weisberg A.J."/>
            <person name="Davis E.W. 2nd"/>
            <person name="Tabima J."/>
            <person name="Belcher M.S."/>
            <person name="Miller M."/>
            <person name="Kuo C.H."/>
            <person name="Loper J.E."/>
            <person name="Grunwald N.J."/>
            <person name="Putnam M.L."/>
            <person name="Chang J.H."/>
        </authorList>
    </citation>
    <scope>NUCLEOTIDE SEQUENCE [LARGE SCALE GENOMIC DNA]</scope>
    <source>
        <strain evidence="1 4">A19/93</strain>
    </source>
</reference>
<dbReference type="NCBIfam" id="TIGR02117">
    <property type="entry name" value="chp_urease_rgn"/>
    <property type="match status" value="1"/>
</dbReference>
<keyword evidence="4" id="KW-1185">Reference proteome</keyword>
<gene>
    <name evidence="1" type="ORF">G6L72_10715</name>
    <name evidence="2" type="ORF">G6M88_03935</name>
</gene>
<name>A0AAE7UM61_9HYPH</name>
<dbReference type="EMBL" id="JAAMCP010000005">
    <property type="protein sequence ID" value="NTF37176.1"/>
    <property type="molecule type" value="Genomic_DNA"/>
</dbReference>
<evidence type="ECO:0000313" key="2">
    <source>
        <dbReference type="EMBL" id="QTF99602.1"/>
    </source>
</evidence>
<organism evidence="2 3">
    <name type="scientific">Agrobacterium rubi</name>
    <dbReference type="NCBI Taxonomy" id="28099"/>
    <lineage>
        <taxon>Bacteria</taxon>
        <taxon>Pseudomonadati</taxon>
        <taxon>Pseudomonadota</taxon>
        <taxon>Alphaproteobacteria</taxon>
        <taxon>Hyphomicrobiales</taxon>
        <taxon>Rhizobiaceae</taxon>
        <taxon>Rhizobium/Agrobacterium group</taxon>
        <taxon>Agrobacterium</taxon>
    </lineage>
</organism>
<dbReference type="Proteomes" id="UP000822331">
    <property type="component" value="Unassembled WGS sequence"/>
</dbReference>
<dbReference type="AlphaFoldDB" id="A0AAE7UM61"/>
<dbReference type="KEGG" id="arui:G6M88_03935"/>
<reference evidence="2" key="2">
    <citation type="submission" date="2020-02" db="EMBL/GenBank/DDBJ databases">
        <title>Unexpected conservation and global transmission of agrobacterial virulence plasmids.</title>
        <authorList>
            <person name="Weisberg A.J."/>
            <person name="Davis E.W. II"/>
            <person name="Tabima J.R."/>
            <person name="Belcher M.S."/>
            <person name="Miller M."/>
            <person name="Kuo C.-H."/>
            <person name="Loper J.E."/>
            <person name="Grunwald N.J."/>
            <person name="Putnam M.L."/>
            <person name="Chang J.H."/>
        </authorList>
    </citation>
    <scope>NUCLEOTIDE SEQUENCE</scope>
    <source>
        <strain evidence="2">W2/73</strain>
    </source>
</reference>
<dbReference type="Proteomes" id="UP000663912">
    <property type="component" value="Chromosome 1"/>
</dbReference>
<evidence type="ECO:0000313" key="3">
    <source>
        <dbReference type="Proteomes" id="UP000663912"/>
    </source>
</evidence>